<dbReference type="RefSeq" id="WP_343798283.1">
    <property type="nucleotide sequence ID" value="NZ_BAAADJ010000018.1"/>
</dbReference>
<accession>A0ABN0W7G1</accession>
<dbReference type="Proteomes" id="UP001500782">
    <property type="component" value="Unassembled WGS sequence"/>
</dbReference>
<sequence length="57" mass="6522">MADQKNRNNQGSEKEEIVKHRTLHLGTVEYSLQDVSYAPGENSYLNEHSEGESENEE</sequence>
<keyword evidence="2" id="KW-1185">Reference proteome</keyword>
<evidence type="ECO:0000313" key="2">
    <source>
        <dbReference type="Proteomes" id="UP001500782"/>
    </source>
</evidence>
<protein>
    <recommendedName>
        <fullName evidence="3">DUF4025 domain-containing protein</fullName>
    </recommendedName>
</protein>
<organism evidence="1 2">
    <name type="scientific">Bacillus carboniphilus</name>
    <dbReference type="NCBI Taxonomy" id="86663"/>
    <lineage>
        <taxon>Bacteria</taxon>
        <taxon>Bacillati</taxon>
        <taxon>Bacillota</taxon>
        <taxon>Bacilli</taxon>
        <taxon>Bacillales</taxon>
        <taxon>Bacillaceae</taxon>
        <taxon>Bacillus</taxon>
    </lineage>
</organism>
<name>A0ABN0W7G1_9BACI</name>
<dbReference type="EMBL" id="BAAADJ010000018">
    <property type="protein sequence ID" value="GAA0327634.1"/>
    <property type="molecule type" value="Genomic_DNA"/>
</dbReference>
<evidence type="ECO:0008006" key="3">
    <source>
        <dbReference type="Google" id="ProtNLM"/>
    </source>
</evidence>
<proteinExistence type="predicted"/>
<comment type="caution">
    <text evidence="1">The sequence shown here is derived from an EMBL/GenBank/DDBJ whole genome shotgun (WGS) entry which is preliminary data.</text>
</comment>
<gene>
    <name evidence="1" type="ORF">GCM10008967_17670</name>
</gene>
<evidence type="ECO:0000313" key="1">
    <source>
        <dbReference type="EMBL" id="GAA0327634.1"/>
    </source>
</evidence>
<reference evidence="1 2" key="1">
    <citation type="journal article" date="2019" name="Int. J. Syst. Evol. Microbiol.">
        <title>The Global Catalogue of Microorganisms (GCM) 10K type strain sequencing project: providing services to taxonomists for standard genome sequencing and annotation.</title>
        <authorList>
            <consortium name="The Broad Institute Genomics Platform"/>
            <consortium name="The Broad Institute Genome Sequencing Center for Infectious Disease"/>
            <person name="Wu L."/>
            <person name="Ma J."/>
        </authorList>
    </citation>
    <scope>NUCLEOTIDE SEQUENCE [LARGE SCALE GENOMIC DNA]</scope>
    <source>
        <strain evidence="1 2">JCM 9731</strain>
    </source>
</reference>